<organism evidence="1 2">
    <name type="scientific">Egicoccus halophilus</name>
    <dbReference type="NCBI Taxonomy" id="1670830"/>
    <lineage>
        <taxon>Bacteria</taxon>
        <taxon>Bacillati</taxon>
        <taxon>Actinomycetota</taxon>
        <taxon>Nitriliruptoria</taxon>
        <taxon>Egicoccales</taxon>
        <taxon>Egicoccaceae</taxon>
        <taxon>Egicoccus</taxon>
    </lineage>
</organism>
<comment type="caution">
    <text evidence="1">The sequence shown here is derived from an EMBL/GenBank/DDBJ whole genome shotgun (WGS) entry which is preliminary data.</text>
</comment>
<evidence type="ECO:0000313" key="1">
    <source>
        <dbReference type="EMBL" id="GGI06999.1"/>
    </source>
</evidence>
<gene>
    <name evidence="1" type="ORF">GCM10011354_21900</name>
</gene>
<evidence type="ECO:0008006" key="3">
    <source>
        <dbReference type="Google" id="ProtNLM"/>
    </source>
</evidence>
<keyword evidence="2" id="KW-1185">Reference proteome</keyword>
<dbReference type="SUPFAM" id="SSF109604">
    <property type="entry name" value="HD-domain/PDEase-like"/>
    <property type="match status" value="1"/>
</dbReference>
<dbReference type="Gene3D" id="1.10.3210.10">
    <property type="entry name" value="Hypothetical protein af1432"/>
    <property type="match status" value="1"/>
</dbReference>
<dbReference type="EMBL" id="BMHA01000007">
    <property type="protein sequence ID" value="GGI06999.1"/>
    <property type="molecule type" value="Genomic_DNA"/>
</dbReference>
<dbReference type="GO" id="GO:0008893">
    <property type="term" value="F:guanosine-3',5'-bis(diphosphate) 3'-diphosphatase activity"/>
    <property type="evidence" value="ECO:0007669"/>
    <property type="project" value="TreeGrafter"/>
</dbReference>
<dbReference type="PANTHER" id="PTHR46246:SF1">
    <property type="entry name" value="GUANOSINE-3',5'-BIS(DIPHOSPHATE) 3'-PYROPHOSPHOHYDROLASE MESH1"/>
    <property type="match status" value="1"/>
</dbReference>
<proteinExistence type="predicted"/>
<name>A0A8J3EUE0_9ACTN</name>
<dbReference type="PANTHER" id="PTHR46246">
    <property type="entry name" value="GUANOSINE-3',5'-BIS(DIPHOSPHATE) 3'-PYROPHOSPHOHYDROLASE MESH1"/>
    <property type="match status" value="1"/>
</dbReference>
<dbReference type="InterPro" id="IPR052194">
    <property type="entry name" value="MESH1"/>
</dbReference>
<dbReference type="Pfam" id="PF13328">
    <property type="entry name" value="HD_4"/>
    <property type="match status" value="1"/>
</dbReference>
<dbReference type="Proteomes" id="UP000650511">
    <property type="component" value="Unassembled WGS sequence"/>
</dbReference>
<dbReference type="RefSeq" id="WP_165403892.1">
    <property type="nucleotide sequence ID" value="NZ_BMHA01000007.1"/>
</dbReference>
<dbReference type="AlphaFoldDB" id="A0A8J3EUE0"/>
<reference evidence="1" key="2">
    <citation type="submission" date="2020-09" db="EMBL/GenBank/DDBJ databases">
        <authorList>
            <person name="Sun Q."/>
            <person name="Zhou Y."/>
        </authorList>
    </citation>
    <scope>NUCLEOTIDE SEQUENCE</scope>
    <source>
        <strain evidence="1">CGMCC 1.14988</strain>
    </source>
</reference>
<accession>A0A8J3EUE0</accession>
<reference evidence="1" key="1">
    <citation type="journal article" date="2014" name="Int. J. Syst. Evol. Microbiol.">
        <title>Complete genome sequence of Corynebacterium casei LMG S-19264T (=DSM 44701T), isolated from a smear-ripened cheese.</title>
        <authorList>
            <consortium name="US DOE Joint Genome Institute (JGI-PGF)"/>
            <person name="Walter F."/>
            <person name="Albersmeier A."/>
            <person name="Kalinowski J."/>
            <person name="Ruckert C."/>
        </authorList>
    </citation>
    <scope>NUCLEOTIDE SEQUENCE</scope>
    <source>
        <strain evidence="1">CGMCC 1.14988</strain>
    </source>
</reference>
<sequence>MSEIELHGRFAEAVRYAAEAHGAQVRKGTAVPYLSHPIAVAALVLEHGGNEVQATSAVLHDVVEDGGGRPRLDDVRARFGDEVADVVEALSDAVCEEGEPKAPWKPRKAAYLEHLRGLVAAGHPAALVSLCDKLHNASAIVADATEPHGPGADVWNRFSVSADQTAWYYAQLASIFSDRALPRRAVAGFRAKVDELTTAAEDACRAAE</sequence>
<evidence type="ECO:0000313" key="2">
    <source>
        <dbReference type="Proteomes" id="UP000650511"/>
    </source>
</evidence>
<protein>
    <recommendedName>
        <fullName evidence="3">HD domain-containing protein</fullName>
    </recommendedName>
</protein>